<accession>A0A937K0I3</accession>
<reference evidence="5" key="1">
    <citation type="submission" date="2021-01" db="EMBL/GenBank/DDBJ databases">
        <title>Fulvivirga kasyanovii gen. nov., sp nov., a novel member of the phylum Bacteroidetes isolated from seawater in a mussel farm.</title>
        <authorList>
            <person name="Zhao L.-H."/>
            <person name="Wang Z.-J."/>
        </authorList>
    </citation>
    <scope>NUCLEOTIDE SEQUENCE</scope>
    <source>
        <strain evidence="5">2943</strain>
    </source>
</reference>
<dbReference type="InterPro" id="IPR017689">
    <property type="entry name" value="BamD"/>
</dbReference>
<dbReference type="InterPro" id="IPR011990">
    <property type="entry name" value="TPR-like_helical_dom_sf"/>
</dbReference>
<dbReference type="PROSITE" id="PS51257">
    <property type="entry name" value="PROKAR_LIPOPROTEIN"/>
    <property type="match status" value="1"/>
</dbReference>
<keyword evidence="2" id="KW-0472">Membrane</keyword>
<dbReference type="Pfam" id="PF13525">
    <property type="entry name" value="YfiO"/>
    <property type="match status" value="1"/>
</dbReference>
<name>A0A937K0I3_9BACT</name>
<dbReference type="AlphaFoldDB" id="A0A937K0I3"/>
<evidence type="ECO:0000256" key="3">
    <source>
        <dbReference type="ARBA" id="ARBA00023237"/>
    </source>
</evidence>
<proteinExistence type="predicted"/>
<evidence type="ECO:0000259" key="4">
    <source>
        <dbReference type="Pfam" id="PF13525"/>
    </source>
</evidence>
<dbReference type="Proteomes" id="UP000659388">
    <property type="component" value="Unassembled WGS sequence"/>
</dbReference>
<protein>
    <submittedName>
        <fullName evidence="5">Outer membrane protein assembly factor BamD</fullName>
    </submittedName>
</protein>
<dbReference type="InterPro" id="IPR019734">
    <property type="entry name" value="TPR_rpt"/>
</dbReference>
<organism evidence="5 6">
    <name type="scientific">Fulvivirga sediminis</name>
    <dbReference type="NCBI Taxonomy" id="2803949"/>
    <lineage>
        <taxon>Bacteria</taxon>
        <taxon>Pseudomonadati</taxon>
        <taxon>Bacteroidota</taxon>
        <taxon>Cytophagia</taxon>
        <taxon>Cytophagales</taxon>
        <taxon>Fulvivirgaceae</taxon>
        <taxon>Fulvivirga</taxon>
    </lineage>
</organism>
<gene>
    <name evidence="5" type="primary">bamD</name>
    <name evidence="5" type="ORF">JL102_09360</name>
</gene>
<comment type="caution">
    <text evidence="5">The sequence shown here is derived from an EMBL/GenBank/DDBJ whole genome shotgun (WGS) entry which is preliminary data.</text>
</comment>
<evidence type="ECO:0000256" key="2">
    <source>
        <dbReference type="ARBA" id="ARBA00023136"/>
    </source>
</evidence>
<evidence type="ECO:0000313" key="6">
    <source>
        <dbReference type="Proteomes" id="UP000659388"/>
    </source>
</evidence>
<keyword evidence="3" id="KW-0998">Cell outer membrane</keyword>
<keyword evidence="6" id="KW-1185">Reference proteome</keyword>
<dbReference type="EMBL" id="JAESIY010000004">
    <property type="protein sequence ID" value="MBL3656335.1"/>
    <property type="molecule type" value="Genomic_DNA"/>
</dbReference>
<sequence>MLKRVFSKNFIIVLTILSIFSCSKFRKIEKSEDWRVKYDAALKYYEDKDYYRSGVLFEQVLPIVRGLPEGEDVQFKFAYCQYYQNFFLLAAHHFKVFYETYARSKYAQEAQYMHAYSLYANSPAYNLDQTSSMEALIAMQNFINKYPSTKFRDDATAVIDDIQRKLELKAYENAKLYYKIEKYKAAVVAFETFKNDFPDSKFNEEVAYMKFMAQYELADRSVYSKQLERYQEANTYYLEFIDLYPQSEFIKDAEKKYANSLKKTTELAKK</sequence>
<evidence type="ECO:0000313" key="5">
    <source>
        <dbReference type="EMBL" id="MBL3656335.1"/>
    </source>
</evidence>
<dbReference type="Gene3D" id="1.25.40.10">
    <property type="entry name" value="Tetratricopeptide repeat domain"/>
    <property type="match status" value="1"/>
</dbReference>
<feature type="domain" description="Outer membrane lipoprotein BamD-like" evidence="4">
    <location>
        <begin position="38"/>
        <end position="187"/>
    </location>
</feature>
<evidence type="ECO:0000256" key="1">
    <source>
        <dbReference type="ARBA" id="ARBA00022729"/>
    </source>
</evidence>
<dbReference type="InterPro" id="IPR039565">
    <property type="entry name" value="BamD-like"/>
</dbReference>
<dbReference type="Pfam" id="PF13174">
    <property type="entry name" value="TPR_6"/>
    <property type="match status" value="1"/>
</dbReference>
<keyword evidence="1" id="KW-0732">Signal</keyword>
<dbReference type="RefSeq" id="WP_202244120.1">
    <property type="nucleotide sequence ID" value="NZ_JAESIY010000004.1"/>
</dbReference>
<dbReference type="NCBIfam" id="TIGR03302">
    <property type="entry name" value="OM_YfiO"/>
    <property type="match status" value="1"/>
</dbReference>